<evidence type="ECO:0000256" key="2">
    <source>
        <dbReference type="ARBA" id="ARBA00022475"/>
    </source>
</evidence>
<dbReference type="SUPFAM" id="SSF109998">
    <property type="entry name" value="Triger factor/SurA peptide-binding domain-like"/>
    <property type="match status" value="1"/>
</dbReference>
<keyword evidence="5 12" id="KW-1133">Transmembrane helix</keyword>
<dbReference type="InterPro" id="IPR046357">
    <property type="entry name" value="PPIase_dom_sf"/>
</dbReference>
<comment type="similarity">
    <text evidence="8">Belongs to the PpiD chaperone family.</text>
</comment>
<keyword evidence="2" id="KW-1003">Cell membrane</keyword>
<organism evidence="14 15">
    <name type="scientific">Thalassotalea litorea</name>
    <dbReference type="NCBI Taxonomy" id="2020715"/>
    <lineage>
        <taxon>Bacteria</taxon>
        <taxon>Pseudomonadati</taxon>
        <taxon>Pseudomonadota</taxon>
        <taxon>Gammaproteobacteria</taxon>
        <taxon>Alteromonadales</taxon>
        <taxon>Colwelliaceae</taxon>
        <taxon>Thalassotalea</taxon>
    </lineage>
</organism>
<accession>A0A5R9IJE5</accession>
<reference evidence="14 15" key="1">
    <citation type="submission" date="2019-05" db="EMBL/GenBank/DDBJ databases">
        <title>Genome sequences of Thalassotalea litorea 1K03283.</title>
        <authorList>
            <person name="Zhang D."/>
        </authorList>
    </citation>
    <scope>NUCLEOTIDE SEQUENCE [LARGE SCALE GENOMIC DNA]</scope>
    <source>
        <strain evidence="14 15">MCCC 1K03283</strain>
    </source>
</reference>
<dbReference type="PROSITE" id="PS50198">
    <property type="entry name" value="PPIC_PPIASE_2"/>
    <property type="match status" value="1"/>
</dbReference>
<dbReference type="Gene3D" id="1.10.4030.10">
    <property type="entry name" value="Porin chaperone SurA, peptide-binding domain"/>
    <property type="match status" value="1"/>
</dbReference>
<dbReference type="GO" id="GO:0005886">
    <property type="term" value="C:plasma membrane"/>
    <property type="evidence" value="ECO:0007669"/>
    <property type="project" value="UniProtKB-SubCell"/>
</dbReference>
<dbReference type="AlphaFoldDB" id="A0A5R9IJE5"/>
<dbReference type="EMBL" id="VCBC01000012">
    <property type="protein sequence ID" value="TLU64197.1"/>
    <property type="molecule type" value="Genomic_DNA"/>
</dbReference>
<comment type="caution">
    <text evidence="14">The sequence shown here is derived from an EMBL/GenBank/DDBJ whole genome shotgun (WGS) entry which is preliminary data.</text>
</comment>
<feature type="transmembrane region" description="Helical" evidence="12">
    <location>
        <begin position="12"/>
        <end position="33"/>
    </location>
</feature>
<evidence type="ECO:0000256" key="11">
    <source>
        <dbReference type="PROSITE-ProRule" id="PRU00278"/>
    </source>
</evidence>
<feature type="domain" description="PpiC" evidence="13">
    <location>
        <begin position="268"/>
        <end position="367"/>
    </location>
</feature>
<evidence type="ECO:0000256" key="7">
    <source>
        <dbReference type="ARBA" id="ARBA00023186"/>
    </source>
</evidence>
<evidence type="ECO:0000256" key="12">
    <source>
        <dbReference type="SAM" id="Phobius"/>
    </source>
</evidence>
<evidence type="ECO:0000256" key="4">
    <source>
        <dbReference type="ARBA" id="ARBA00022692"/>
    </source>
</evidence>
<dbReference type="InterPro" id="IPR000297">
    <property type="entry name" value="PPIase_PpiC"/>
</dbReference>
<dbReference type="Gene3D" id="3.10.50.40">
    <property type="match status" value="1"/>
</dbReference>
<dbReference type="InterPro" id="IPR052029">
    <property type="entry name" value="PpiD_chaperone"/>
</dbReference>
<dbReference type="PANTHER" id="PTHR47529">
    <property type="entry name" value="PEPTIDYL-PROLYL CIS-TRANS ISOMERASE D"/>
    <property type="match status" value="1"/>
</dbReference>
<name>A0A5R9IJE5_9GAMM</name>
<dbReference type="OrthoDB" id="9812372at2"/>
<dbReference type="Pfam" id="PF13616">
    <property type="entry name" value="Rotamase_3"/>
    <property type="match status" value="1"/>
</dbReference>
<keyword evidence="4 12" id="KW-0812">Transmembrane</keyword>
<evidence type="ECO:0000256" key="1">
    <source>
        <dbReference type="ARBA" id="ARBA00004382"/>
    </source>
</evidence>
<dbReference type="RefSeq" id="WP_138320480.1">
    <property type="nucleotide sequence ID" value="NZ_VCBC01000012.1"/>
</dbReference>
<gene>
    <name evidence="14" type="ORF">FE810_12920</name>
</gene>
<evidence type="ECO:0000256" key="10">
    <source>
        <dbReference type="ARBA" id="ARBA00042775"/>
    </source>
</evidence>
<evidence type="ECO:0000313" key="14">
    <source>
        <dbReference type="EMBL" id="TLU64197.1"/>
    </source>
</evidence>
<keyword evidence="15" id="KW-1185">Reference proteome</keyword>
<dbReference type="Pfam" id="PF13624">
    <property type="entry name" value="SurA_N_3"/>
    <property type="match status" value="1"/>
</dbReference>
<evidence type="ECO:0000256" key="3">
    <source>
        <dbReference type="ARBA" id="ARBA00022519"/>
    </source>
</evidence>
<comment type="subcellular location">
    <subcellularLocation>
        <location evidence="1">Cell inner membrane</location>
        <topology evidence="1">Single-pass type II membrane protein</topology>
        <orientation evidence="1">Periplasmic side</orientation>
    </subcellularLocation>
</comment>
<keyword evidence="7" id="KW-0143">Chaperone</keyword>
<evidence type="ECO:0000256" key="6">
    <source>
        <dbReference type="ARBA" id="ARBA00023136"/>
    </source>
</evidence>
<evidence type="ECO:0000256" key="9">
    <source>
        <dbReference type="ARBA" id="ARBA00040743"/>
    </source>
</evidence>
<sequence length="638" mass="70753">MLERIREGSKGVTAKVILGLVIATFIFAGVGSYTNTVDTSVATVNGEPISQQAFQEAYRQQRNRMQSQFGEMFATLEANDAYMANLRESVLEQLISEELLDQNAIALNLRVGDAQIKQTILEMPEFQLDGKFDNARFQALIQQAGFYDASSFSRYLNETMVRQQLVQSISTTEFSLPYQQEMMVKLINQSRDVRYAILSTEGFKDGIEISEQEVEEYYQANQGRFATPEMVKVEYVELNLNDIAGEVAVTEAQAQEFYEENKTSYTKQERRRAAHILVEFGEDKAAAQAKAEEALAKAKAGDDFAALALEYSADTFSAENGGDLDWQTQGSMDEESMDNALFSASEESPVADLVETDFGFHIIKMTDMEAEQIKTFDEVKDEILATMKNDQALELFYEQQTTMEQLSFESSDSLEEVATALNTDVKTSDWLTRSGNVAPFNNADLIATAFSVELMEDGLNSDVYEVTPEQQSIVIRIADYQAADTKPLADVQQEITVLLTQQKATEIARTKADEIIEAVKSGNDVDVALTELNSEFVEHAALTRMDATVDGAIVKNAFTLPQPQADELSLSSIELANGDYAVLQVVAVDEGTAGAQDANLAEQQQRMLSQSTYATYIEQLKANAEIVRTLSKADATLY</sequence>
<protein>
    <recommendedName>
        <fullName evidence="9">Periplasmic chaperone PpiD</fullName>
    </recommendedName>
    <alternativeName>
        <fullName evidence="10">Periplasmic folding chaperone</fullName>
    </alternativeName>
</protein>
<keyword evidence="11 14" id="KW-0413">Isomerase</keyword>
<evidence type="ECO:0000259" key="13">
    <source>
        <dbReference type="PROSITE" id="PS50198"/>
    </source>
</evidence>
<evidence type="ECO:0000256" key="8">
    <source>
        <dbReference type="ARBA" id="ARBA00038408"/>
    </source>
</evidence>
<keyword evidence="6 12" id="KW-0472">Membrane</keyword>
<keyword evidence="11" id="KW-0697">Rotamase</keyword>
<dbReference type="Proteomes" id="UP000307790">
    <property type="component" value="Unassembled WGS sequence"/>
</dbReference>
<proteinExistence type="inferred from homology"/>
<dbReference type="SUPFAM" id="SSF54534">
    <property type="entry name" value="FKBP-like"/>
    <property type="match status" value="1"/>
</dbReference>
<evidence type="ECO:0000256" key="5">
    <source>
        <dbReference type="ARBA" id="ARBA00022989"/>
    </source>
</evidence>
<dbReference type="PANTHER" id="PTHR47529:SF1">
    <property type="entry name" value="PERIPLASMIC CHAPERONE PPID"/>
    <property type="match status" value="1"/>
</dbReference>
<keyword evidence="3" id="KW-0997">Cell inner membrane</keyword>
<dbReference type="InterPro" id="IPR027304">
    <property type="entry name" value="Trigger_fact/SurA_dom_sf"/>
</dbReference>
<dbReference type="GO" id="GO:0003755">
    <property type="term" value="F:peptidyl-prolyl cis-trans isomerase activity"/>
    <property type="evidence" value="ECO:0007669"/>
    <property type="project" value="UniProtKB-KW"/>
</dbReference>
<evidence type="ECO:0000313" key="15">
    <source>
        <dbReference type="Proteomes" id="UP000307790"/>
    </source>
</evidence>